<dbReference type="InterPro" id="IPR016181">
    <property type="entry name" value="Acyl_CoA_acyltransferase"/>
</dbReference>
<dbReference type="GO" id="GO:0005737">
    <property type="term" value="C:cytoplasm"/>
    <property type="evidence" value="ECO:0007669"/>
    <property type="project" value="UniProtKB-SubCell"/>
</dbReference>
<feature type="binding site" evidence="9">
    <location>
        <position position="186"/>
    </location>
    <ligand>
        <name>ATP</name>
        <dbReference type="ChEBI" id="CHEBI:30616"/>
    </ligand>
</feature>
<dbReference type="Gene3D" id="3.40.630.30">
    <property type="match status" value="1"/>
</dbReference>
<dbReference type="CDD" id="cd04301">
    <property type="entry name" value="NAT_SF"/>
    <property type="match status" value="1"/>
</dbReference>
<organism evidence="11 12">
    <name type="scientific">Rheinheimera nanhaiensis E407-8</name>
    <dbReference type="NCBI Taxonomy" id="562729"/>
    <lineage>
        <taxon>Bacteria</taxon>
        <taxon>Pseudomonadati</taxon>
        <taxon>Pseudomonadota</taxon>
        <taxon>Gammaproteobacteria</taxon>
        <taxon>Chromatiales</taxon>
        <taxon>Chromatiaceae</taxon>
        <taxon>Rheinheimera</taxon>
    </lineage>
</organism>
<dbReference type="GO" id="GO:1990883">
    <property type="term" value="F:18S rRNA cytidine N-acetyltransferase activity"/>
    <property type="evidence" value="ECO:0007669"/>
    <property type="project" value="TreeGrafter"/>
</dbReference>
<dbReference type="GO" id="GO:0051391">
    <property type="term" value="P:tRNA acetylation"/>
    <property type="evidence" value="ECO:0007669"/>
    <property type="project" value="UniProtKB-UniRule"/>
</dbReference>
<dbReference type="Pfam" id="PF08351">
    <property type="entry name" value="TmcA_N"/>
    <property type="match status" value="1"/>
</dbReference>
<dbReference type="GO" id="GO:0000049">
    <property type="term" value="F:tRNA binding"/>
    <property type="evidence" value="ECO:0007669"/>
    <property type="project" value="UniProtKB-UniRule"/>
</dbReference>
<dbReference type="GO" id="GO:0051392">
    <property type="term" value="F:tRNA cytidine N4-acetyltransferase activity"/>
    <property type="evidence" value="ECO:0007669"/>
    <property type="project" value="UniProtKB-UniRule"/>
</dbReference>
<dbReference type="InterPro" id="IPR013562">
    <property type="entry name" value="TmcA/NAT10_N"/>
</dbReference>
<feature type="binding site" evidence="9">
    <location>
        <begin position="491"/>
        <end position="493"/>
    </location>
    <ligand>
        <name>acetyl-CoA</name>
        <dbReference type="ChEBI" id="CHEBI:57288"/>
    </ligand>
</feature>
<keyword evidence="3 9" id="KW-0808">Transferase</keyword>
<comment type="similarity">
    <text evidence="9">Belongs to the TmcA family.</text>
</comment>
<feature type="binding site" evidence="9">
    <location>
        <position position="347"/>
    </location>
    <ligand>
        <name>ATP</name>
        <dbReference type="ChEBI" id="CHEBI:30616"/>
    </ligand>
</feature>
<evidence type="ECO:0000256" key="1">
    <source>
        <dbReference type="ARBA" id="ARBA00022490"/>
    </source>
</evidence>
<evidence type="ECO:0000256" key="4">
    <source>
        <dbReference type="ARBA" id="ARBA00022694"/>
    </source>
</evidence>
<dbReference type="Gene3D" id="3.40.50.300">
    <property type="entry name" value="P-loop containing nucleotide triphosphate hydrolases"/>
    <property type="match status" value="1"/>
</dbReference>
<keyword evidence="7 9" id="KW-0694">RNA-binding</keyword>
<sequence length="699" mass="78201">MRSSLLSQLLHWQQQAASLQIRLPVVWQGERDALLAQCRLLLQQHQAPTLYWLGDNAPEHAVQLSNRQNYQLLGSECDMLVINAFSGFNADLVAASAGCVKAGGIWLLLCPPFAQWRQQANIAHKNLLPYPLDANSHQGHFIPFWLSQLQQQNVLLLENQTLVKPLNWPAAPATLTASAPCATPDQHQAVEAILHVVSGHRRRPLVLTADRGRGKSAALGIAAAQLINTATAAKQLIITAPSPQAAQTALKHFQQLTDPTQHQQLQFVPFDQLLGDKPKADLLLVDEAAAIPTPVLQQLLKQFSRIVFATTEHGYEGTGRGFQLRFMHYLSEQCPKWHKLELQQPIRYQQQDPLEQLIFSGFLLTQNLTVPEQLNTAARQYCQYQASDWLNRPDILQQVFSLLSLAHYQTQVKDLAALLDNSQLRVFTLEQQGQVLACALVSIEGSISASLTNAIYQGERRVQGHLLAQSLAFHLARPELAQLPLWRIMRIAVQPALQRQQLGSSLLQHIAGAAKQQQLAYLGTSFAASTDLIHFWQQAGYEPVRLGHSSDNASAEYSILMLRPVNGDADTVRTMQHDFSQQLYWRLAHYPRLNTGLLLQLIEPPPPVPLTQAELAQLALFCQGKRPYELVSHLLLSWFNLHYKTLEIALQQELAALLWQQSCWAVLQQQFGYNSMKAMLTKIGQRLHNGGYLSCCTTG</sequence>
<dbReference type="EMBL" id="BAFK01000028">
    <property type="protein sequence ID" value="GAB60464.1"/>
    <property type="molecule type" value="Genomic_DNA"/>
</dbReference>
<dbReference type="PROSITE" id="PS51186">
    <property type="entry name" value="GNAT"/>
    <property type="match status" value="1"/>
</dbReference>
<dbReference type="RefSeq" id="WP_008224037.1">
    <property type="nucleotide sequence ID" value="NZ_BAFK01000028.1"/>
</dbReference>
<keyword evidence="4 9" id="KW-0819">tRNA processing</keyword>
<comment type="caution">
    <text evidence="9">Lacks conserved residue(s) required for the propagation of feature annotation.</text>
</comment>
<dbReference type="InterPro" id="IPR027417">
    <property type="entry name" value="P-loop_NTPase"/>
</dbReference>
<dbReference type="SUPFAM" id="SSF52540">
    <property type="entry name" value="P-loop containing nucleoside triphosphate hydrolases"/>
    <property type="match status" value="1"/>
</dbReference>
<gene>
    <name evidence="9 11" type="primary">tmcA</name>
    <name evidence="11" type="ORF">RNAN_3488</name>
</gene>
<dbReference type="InterPro" id="IPR000182">
    <property type="entry name" value="GNAT_dom"/>
</dbReference>
<evidence type="ECO:0000256" key="9">
    <source>
        <dbReference type="HAMAP-Rule" id="MF_01886"/>
    </source>
</evidence>
<keyword evidence="5 9" id="KW-0547">Nucleotide-binding</keyword>
<reference evidence="11 12" key="1">
    <citation type="journal article" date="2012" name="J. Bacteriol.">
        <title>Genome Sequence of the Protease-Producing Bacterium Rheinheimera nanhaiensis E407-8T, Isolated from Deep-Sea Sediment of the South China Sea.</title>
        <authorList>
            <person name="Zhang X.-Y."/>
            <person name="Zhang Y.-J."/>
            <person name="Qin Q.-L."/>
            <person name="Xie B.-B."/>
            <person name="Chen X.-L."/>
            <person name="Zhou B.-C."/>
            <person name="Zhang Y.-Z."/>
        </authorList>
    </citation>
    <scope>NUCLEOTIDE SEQUENCE [LARGE SCALE GENOMIC DNA]</scope>
    <source>
        <strain evidence="11 12">E407-8</strain>
    </source>
</reference>
<evidence type="ECO:0000256" key="3">
    <source>
        <dbReference type="ARBA" id="ARBA00022679"/>
    </source>
</evidence>
<keyword evidence="1 9" id="KW-0963">Cytoplasm</keyword>
<keyword evidence="12" id="KW-1185">Reference proteome</keyword>
<keyword evidence="2 9" id="KW-0820">tRNA-binding</keyword>
<dbReference type="InterPro" id="IPR032672">
    <property type="entry name" value="TmcA/NAT10/Kre33"/>
</dbReference>
<evidence type="ECO:0000256" key="2">
    <source>
        <dbReference type="ARBA" id="ARBA00022555"/>
    </source>
</evidence>
<evidence type="ECO:0000259" key="10">
    <source>
        <dbReference type="PROSITE" id="PS51186"/>
    </source>
</evidence>
<dbReference type="AlphaFoldDB" id="I1E2D6"/>
<dbReference type="InterPro" id="IPR007807">
    <property type="entry name" value="TcmA/NAT10_helicase"/>
</dbReference>
<dbReference type="Gene3D" id="3.40.50.11040">
    <property type="match status" value="1"/>
</dbReference>
<dbReference type="InterPro" id="IPR024914">
    <property type="entry name" value="tRNA_acetyltr_TmcA"/>
</dbReference>
<dbReference type="GO" id="GO:1904812">
    <property type="term" value="P:rRNA acetylation involved in maturation of SSU-rRNA"/>
    <property type="evidence" value="ECO:0007669"/>
    <property type="project" value="TreeGrafter"/>
</dbReference>
<protein>
    <recommendedName>
        <fullName evidence="9">tRNA(Met) cytidine acetyltransferase TmcA</fullName>
        <ecNumber evidence="9">2.3.1.193</ecNumber>
    </recommendedName>
</protein>
<dbReference type="OrthoDB" id="5578851at2"/>
<dbReference type="EC" id="2.3.1.193" evidence="9"/>
<name>I1E2D6_9GAMM</name>
<evidence type="ECO:0000256" key="7">
    <source>
        <dbReference type="ARBA" id="ARBA00022884"/>
    </source>
</evidence>
<evidence type="ECO:0000313" key="12">
    <source>
        <dbReference type="Proteomes" id="UP000004374"/>
    </source>
</evidence>
<dbReference type="Pfam" id="PF13718">
    <property type="entry name" value="GNAT_acetyltr_2"/>
    <property type="match status" value="2"/>
</dbReference>
<evidence type="ECO:0000256" key="8">
    <source>
        <dbReference type="ARBA" id="ARBA00023315"/>
    </source>
</evidence>
<dbReference type="SUPFAM" id="SSF55729">
    <property type="entry name" value="Acyl-CoA N-acyltransferases (Nat)"/>
    <property type="match status" value="1"/>
</dbReference>
<evidence type="ECO:0000256" key="6">
    <source>
        <dbReference type="ARBA" id="ARBA00022840"/>
    </source>
</evidence>
<feature type="domain" description="N-acetyltransferase" evidence="10">
    <location>
        <begin position="379"/>
        <end position="566"/>
    </location>
</feature>
<comment type="caution">
    <text evidence="11">The sequence shown here is derived from an EMBL/GenBank/DDBJ whole genome shotgun (WGS) entry which is preliminary data.</text>
</comment>
<evidence type="ECO:0000256" key="5">
    <source>
        <dbReference type="ARBA" id="ARBA00022741"/>
    </source>
</evidence>
<comment type="subcellular location">
    <subcellularLocation>
        <location evidence="9">Cytoplasm</location>
    </subcellularLocation>
</comment>
<keyword evidence="6 9" id="KW-0067">ATP-binding</keyword>
<comment type="catalytic activity">
    <reaction evidence="9">
        <text>cytidine(34) in elongator tRNA(Met) + acetyl-CoA + ATP + H2O = N(4)-acetylcytidine(34) in elongator tRNA(Met) + ADP + phosphate + CoA + H(+)</text>
        <dbReference type="Rhea" id="RHEA:43788"/>
        <dbReference type="Rhea" id="RHEA-COMP:10693"/>
        <dbReference type="Rhea" id="RHEA-COMP:10694"/>
        <dbReference type="ChEBI" id="CHEBI:15377"/>
        <dbReference type="ChEBI" id="CHEBI:15378"/>
        <dbReference type="ChEBI" id="CHEBI:30616"/>
        <dbReference type="ChEBI" id="CHEBI:43474"/>
        <dbReference type="ChEBI" id="CHEBI:57287"/>
        <dbReference type="ChEBI" id="CHEBI:57288"/>
        <dbReference type="ChEBI" id="CHEBI:74900"/>
        <dbReference type="ChEBI" id="CHEBI:82748"/>
        <dbReference type="ChEBI" id="CHEBI:456216"/>
        <dbReference type="EC" id="2.3.1.193"/>
    </reaction>
</comment>
<comment type="function">
    <text evidence="9">Catalyzes the formation of N(4)-acetylcytidine (ac(4)C) at the wobble position of tRNA(Met), by using acetyl-CoA as an acetyl donor and ATP (or GTP).</text>
</comment>
<accession>I1E2D6</accession>
<keyword evidence="8 9" id="KW-0012">Acyltransferase</keyword>
<dbReference type="GO" id="GO:0005524">
    <property type="term" value="F:ATP binding"/>
    <property type="evidence" value="ECO:0007669"/>
    <property type="project" value="UniProtKB-UniRule"/>
</dbReference>
<proteinExistence type="inferred from homology"/>
<dbReference type="STRING" id="562729.RNAN_3488"/>
<evidence type="ECO:0000313" key="11">
    <source>
        <dbReference type="EMBL" id="GAB60464.1"/>
    </source>
</evidence>
<dbReference type="Pfam" id="PF05127">
    <property type="entry name" value="NAT10_TcmA_helicase"/>
    <property type="match status" value="1"/>
</dbReference>
<dbReference type="PANTHER" id="PTHR10925:SF5">
    <property type="entry name" value="RNA CYTIDINE ACETYLTRANSFERASE"/>
    <property type="match status" value="1"/>
</dbReference>
<dbReference type="PANTHER" id="PTHR10925">
    <property type="entry name" value="N-ACETYLTRANSFERASE 10"/>
    <property type="match status" value="1"/>
</dbReference>
<dbReference type="HAMAP" id="MF_01886">
    <property type="entry name" value="tRNA_acetyltr_TmcA"/>
    <property type="match status" value="1"/>
</dbReference>
<dbReference type="Proteomes" id="UP000004374">
    <property type="component" value="Unassembled WGS sequence"/>
</dbReference>
<dbReference type="GO" id="GO:0002101">
    <property type="term" value="P:tRNA wobble cytosine modification"/>
    <property type="evidence" value="ECO:0007669"/>
    <property type="project" value="UniProtKB-UniRule"/>
</dbReference>